<dbReference type="EMBL" id="HBGQ01051138">
    <property type="protein sequence ID" value="CAD9451513.1"/>
    <property type="molecule type" value="Transcribed_RNA"/>
</dbReference>
<evidence type="ECO:0000313" key="3">
    <source>
        <dbReference type="EMBL" id="CAD9451513.1"/>
    </source>
</evidence>
<dbReference type="Pfam" id="PF04046">
    <property type="entry name" value="PSP"/>
    <property type="match status" value="1"/>
</dbReference>
<reference evidence="3" key="1">
    <citation type="submission" date="2021-01" db="EMBL/GenBank/DDBJ databases">
        <authorList>
            <person name="Corre E."/>
            <person name="Pelletier E."/>
            <person name="Niang G."/>
            <person name="Scheremetjew M."/>
            <person name="Finn R."/>
            <person name="Kale V."/>
            <person name="Holt S."/>
            <person name="Cochrane G."/>
            <person name="Meng A."/>
            <person name="Brown T."/>
            <person name="Cohen L."/>
        </authorList>
    </citation>
    <scope>NUCLEOTIDE SEQUENCE</scope>
    <source>
        <strain evidence="3">CCMP2222</strain>
    </source>
</reference>
<feature type="region of interest" description="Disordered" evidence="1">
    <location>
        <begin position="1"/>
        <end position="100"/>
    </location>
</feature>
<gene>
    <name evidence="3" type="ORF">AAND1436_LOCUS24856</name>
</gene>
<dbReference type="AlphaFoldDB" id="A0A7S2DDH9"/>
<proteinExistence type="predicted"/>
<name>A0A7S2DDH9_9DINO</name>
<feature type="compositionally biased region" description="Basic and acidic residues" evidence="1">
    <location>
        <begin position="1"/>
        <end position="12"/>
    </location>
</feature>
<feature type="compositionally biased region" description="Polar residues" evidence="1">
    <location>
        <begin position="69"/>
        <end position="86"/>
    </location>
</feature>
<dbReference type="InterPro" id="IPR052584">
    <property type="entry name" value="U2_snRNP_Complex_Component"/>
</dbReference>
<protein>
    <recommendedName>
        <fullName evidence="2">PSP proline-rich domain-containing protein</fullName>
    </recommendedName>
</protein>
<accession>A0A7S2DDH9</accession>
<dbReference type="SMART" id="SM00581">
    <property type="entry name" value="PSP"/>
    <property type="match status" value="1"/>
</dbReference>
<sequence length="111" mass="11642">MTDVDRLSDKLKGALGLADGEPPPWLANMQRHGPPPSNPGLRVPGLNAPTPEGAVRGTKRVPGVAVDLSHSNEASQSRRIANPQESTEVEAKEETQSTGDVLAALKQGMQG</sequence>
<evidence type="ECO:0000256" key="1">
    <source>
        <dbReference type="SAM" id="MobiDB-lite"/>
    </source>
</evidence>
<organism evidence="3">
    <name type="scientific">Alexandrium andersonii</name>
    <dbReference type="NCBI Taxonomy" id="327968"/>
    <lineage>
        <taxon>Eukaryota</taxon>
        <taxon>Sar</taxon>
        <taxon>Alveolata</taxon>
        <taxon>Dinophyceae</taxon>
        <taxon>Gonyaulacales</taxon>
        <taxon>Pyrocystaceae</taxon>
        <taxon>Alexandrium</taxon>
    </lineage>
</organism>
<feature type="domain" description="PSP proline-rich" evidence="2">
    <location>
        <begin position="6"/>
        <end position="52"/>
    </location>
</feature>
<dbReference type="InterPro" id="IPR006568">
    <property type="entry name" value="PSP_pro-rich"/>
</dbReference>
<dbReference type="PANTHER" id="PTHR12785:SF6">
    <property type="entry name" value="SPLICING FACTOR 3B SUBUNIT 2"/>
    <property type="match status" value="1"/>
</dbReference>
<dbReference type="PANTHER" id="PTHR12785">
    <property type="entry name" value="SPLICING FACTOR 3B"/>
    <property type="match status" value="1"/>
</dbReference>
<evidence type="ECO:0000259" key="2">
    <source>
        <dbReference type="SMART" id="SM00581"/>
    </source>
</evidence>